<feature type="active site" description="Proton acceptor" evidence="4">
    <location>
        <position position="257"/>
    </location>
</feature>
<keyword evidence="5" id="KW-0326">Glycosidase</keyword>
<dbReference type="GO" id="GO:0005983">
    <property type="term" value="P:starch catabolic process"/>
    <property type="evidence" value="ECO:0000318"/>
    <property type="project" value="GO_Central"/>
</dbReference>
<dbReference type="OrthoDB" id="1660156at2759"/>
<dbReference type="PRINTS" id="PR00842">
    <property type="entry name" value="GLHYDLASE14B"/>
</dbReference>
<dbReference type="GO" id="GO:0016161">
    <property type="term" value="F:beta-amylase activity"/>
    <property type="evidence" value="ECO:0000318"/>
    <property type="project" value="GO_Central"/>
</dbReference>
<dbReference type="EC" id="3.2.1.2" evidence="5"/>
<keyword evidence="6" id="KW-1185">Reference proteome</keyword>
<dbReference type="Pfam" id="PF01373">
    <property type="entry name" value="Glyco_hydro_14"/>
    <property type="match status" value="1"/>
</dbReference>
<feature type="active site" description="Proton donor" evidence="4">
    <location>
        <position position="63"/>
    </location>
</feature>
<dbReference type="AlphaFoldDB" id="A0A1U8Q1T8"/>
<dbReference type="PANTHER" id="PTHR31352:SF40">
    <property type="entry name" value="BETA-AMYLASE 6"/>
    <property type="match status" value="1"/>
</dbReference>
<dbReference type="InParanoid" id="A0A1U8Q1T8"/>
<dbReference type="PRINTS" id="PR00750">
    <property type="entry name" value="BETAAMYLASE"/>
</dbReference>
<evidence type="ECO:0000256" key="4">
    <source>
        <dbReference type="PIRSR" id="PIRSR601554-1"/>
    </source>
</evidence>
<keyword evidence="5" id="KW-0378">Hydrolase</keyword>
<dbReference type="SUPFAM" id="SSF51445">
    <property type="entry name" value="(Trans)glycosidases"/>
    <property type="match status" value="1"/>
</dbReference>
<dbReference type="InterPro" id="IPR001371">
    <property type="entry name" value="Glyco_hydro_14B_pln"/>
</dbReference>
<sequence>MATTPTRRVSTTANAKMLSNYVPVYLMLRVYSDYMKSFRENMSDFLEAGLITDIEVGLGPCGELRFPSYPQNQGWVFPGIGEFQCYDKYLKSQFKEAATAVGHPEWELPDNAGTYNDTPEATEFFGENGTYLTEKGKFFLTWYSNQLLKQADEILEEANQAFLGCRVNLAAKVSGIHWWYKHYSHAAELTAGYYNLSKRDGYRPIARMLSRHYAILNFTCIEMRDSEQSENTKSAPEDLVQKVFSAGWRENLDVAGENAISRYDSTAYNQILKNARPNDVNKTGPPKLRMIAMTYLRLSDDLLEESNLSLFKKFVRKMHADHVGKGNSLSIVNLNIFVFALDSKT</sequence>
<comment type="similarity">
    <text evidence="1 5">Belongs to the glycosyl hydrolase 14 family.</text>
</comment>
<keyword evidence="3 5" id="KW-0624">Polysaccharide degradation</keyword>
<dbReference type="InterPro" id="IPR017853">
    <property type="entry name" value="GH"/>
</dbReference>
<evidence type="ECO:0000313" key="6">
    <source>
        <dbReference type="Proteomes" id="UP000189703"/>
    </source>
</evidence>
<dbReference type="RefSeq" id="XP_019052005.1">
    <property type="nucleotide sequence ID" value="XM_019196460.1"/>
</dbReference>
<organism evidence="6 7">
    <name type="scientific">Nelumbo nucifera</name>
    <name type="common">Sacred lotus</name>
    <dbReference type="NCBI Taxonomy" id="4432"/>
    <lineage>
        <taxon>Eukaryota</taxon>
        <taxon>Viridiplantae</taxon>
        <taxon>Streptophyta</taxon>
        <taxon>Embryophyta</taxon>
        <taxon>Tracheophyta</taxon>
        <taxon>Spermatophyta</taxon>
        <taxon>Magnoliopsida</taxon>
        <taxon>Proteales</taxon>
        <taxon>Nelumbonaceae</taxon>
        <taxon>Nelumbo</taxon>
    </lineage>
</organism>
<evidence type="ECO:0000256" key="2">
    <source>
        <dbReference type="ARBA" id="ARBA00023277"/>
    </source>
</evidence>
<dbReference type="InterPro" id="IPR001554">
    <property type="entry name" value="Glyco_hydro_14"/>
</dbReference>
<dbReference type="Gene3D" id="3.20.20.80">
    <property type="entry name" value="Glycosidases"/>
    <property type="match status" value="1"/>
</dbReference>
<reference evidence="7" key="1">
    <citation type="submission" date="2025-08" db="UniProtKB">
        <authorList>
            <consortium name="RefSeq"/>
        </authorList>
    </citation>
    <scope>IDENTIFICATION</scope>
</reference>
<dbReference type="eggNOG" id="ENOG502QUU5">
    <property type="taxonomic scope" value="Eukaryota"/>
</dbReference>
<protein>
    <recommendedName>
        <fullName evidence="5">Beta-amylase</fullName>
        <ecNumber evidence="5">3.2.1.2</ecNumber>
    </recommendedName>
</protein>
<dbReference type="OMA" id="YETNSHA"/>
<dbReference type="GeneID" id="104590180"/>
<dbReference type="KEGG" id="nnu:104590180"/>
<name>A0A1U8Q1T8_NELNU</name>
<dbReference type="Proteomes" id="UP000189703">
    <property type="component" value="Unplaced"/>
</dbReference>
<evidence type="ECO:0000256" key="5">
    <source>
        <dbReference type="RuleBase" id="RU000509"/>
    </source>
</evidence>
<gene>
    <name evidence="7" type="primary">LOC104590180</name>
</gene>
<evidence type="ECO:0000256" key="1">
    <source>
        <dbReference type="ARBA" id="ARBA00005652"/>
    </source>
</evidence>
<evidence type="ECO:0000256" key="3">
    <source>
        <dbReference type="ARBA" id="ARBA00023326"/>
    </source>
</evidence>
<accession>A0A1U8Q1T8</accession>
<evidence type="ECO:0000313" key="7">
    <source>
        <dbReference type="RefSeq" id="XP_019052005.1"/>
    </source>
</evidence>
<dbReference type="STRING" id="4432.A0A1U8Q1T8"/>
<keyword evidence="2 5" id="KW-0119">Carbohydrate metabolism</keyword>
<comment type="catalytic activity">
    <reaction evidence="5">
        <text>Hydrolysis of (1-&gt;4)-alpha-D-glucosidic linkages in polysaccharides so as to remove successive maltose units from the non-reducing ends of the chains.</text>
        <dbReference type="EC" id="3.2.1.2"/>
    </reaction>
</comment>
<proteinExistence type="inferred from homology"/>
<dbReference type="PANTHER" id="PTHR31352">
    <property type="entry name" value="BETA-AMYLASE 1, CHLOROPLASTIC"/>
    <property type="match status" value="1"/>
</dbReference>